<evidence type="ECO:0000313" key="1">
    <source>
        <dbReference type="EMBL" id="KAI4384141.1"/>
    </source>
</evidence>
<reference evidence="2" key="1">
    <citation type="journal article" date="2023" name="Front. Plant Sci.">
        <title>Chromosomal-level genome assembly of Melastoma candidum provides insights into trichome evolution.</title>
        <authorList>
            <person name="Zhong Y."/>
            <person name="Wu W."/>
            <person name="Sun C."/>
            <person name="Zou P."/>
            <person name="Liu Y."/>
            <person name="Dai S."/>
            <person name="Zhou R."/>
        </authorList>
    </citation>
    <scope>NUCLEOTIDE SEQUENCE [LARGE SCALE GENOMIC DNA]</scope>
</reference>
<evidence type="ECO:0000313" key="2">
    <source>
        <dbReference type="Proteomes" id="UP001057402"/>
    </source>
</evidence>
<keyword evidence="2" id="KW-1185">Reference proteome</keyword>
<organism evidence="1 2">
    <name type="scientific">Melastoma candidum</name>
    <dbReference type="NCBI Taxonomy" id="119954"/>
    <lineage>
        <taxon>Eukaryota</taxon>
        <taxon>Viridiplantae</taxon>
        <taxon>Streptophyta</taxon>
        <taxon>Embryophyta</taxon>
        <taxon>Tracheophyta</taxon>
        <taxon>Spermatophyta</taxon>
        <taxon>Magnoliopsida</taxon>
        <taxon>eudicotyledons</taxon>
        <taxon>Gunneridae</taxon>
        <taxon>Pentapetalae</taxon>
        <taxon>rosids</taxon>
        <taxon>malvids</taxon>
        <taxon>Myrtales</taxon>
        <taxon>Melastomataceae</taxon>
        <taxon>Melastomatoideae</taxon>
        <taxon>Melastomateae</taxon>
        <taxon>Melastoma</taxon>
    </lineage>
</organism>
<accession>A0ACB9S236</accession>
<gene>
    <name evidence="1" type="ORF">MLD38_009905</name>
</gene>
<proteinExistence type="predicted"/>
<dbReference type="EMBL" id="CM042882">
    <property type="protein sequence ID" value="KAI4384141.1"/>
    <property type="molecule type" value="Genomic_DNA"/>
</dbReference>
<protein>
    <submittedName>
        <fullName evidence="1">Uncharacterized protein</fullName>
    </submittedName>
</protein>
<sequence length="301" mass="33835">MVVPKPSRILIFGGTGYIGKYLVEASLSTGHPTYVYARPWSIRMSPRVYCSGMVTIALVLQGTLDDHEKLVSAMKEADVVISALAFPQVLDQFKIIDAIIAAGNIKRFLPSDFGCEEDRVSPLPPFEAFLEKKRKIRRAIKAAGIPFTYVSANCFGAYFVNLLLHPHDRQLDEDIAKYTIRVADDPRALNRLVIYRPQENIISQLELESLWEKKTGRSFKRAFVPEAELVHLSRTLPSPENLPVSIIHSIFVRGDLTVFELHEDDIEASELYSDMKFKTVDQLLDVFLAPGAPTPTRAAFQ</sequence>
<dbReference type="Proteomes" id="UP001057402">
    <property type="component" value="Chromosome 3"/>
</dbReference>
<comment type="caution">
    <text evidence="1">The sequence shown here is derived from an EMBL/GenBank/DDBJ whole genome shotgun (WGS) entry which is preliminary data.</text>
</comment>
<name>A0ACB9S236_9MYRT</name>